<dbReference type="SUPFAM" id="SSF81321">
    <property type="entry name" value="Family A G protein-coupled receptor-like"/>
    <property type="match status" value="1"/>
</dbReference>
<dbReference type="Proteomes" id="UP000050761">
    <property type="component" value="Unassembled WGS sequence"/>
</dbReference>
<accession>A0A3P8FQQ5</accession>
<evidence type="ECO:0000313" key="9">
    <source>
        <dbReference type="WBParaSite" id="HPBE_0002064801-mRNA-1"/>
    </source>
</evidence>
<dbReference type="InterPro" id="IPR017452">
    <property type="entry name" value="GPCR_Rhodpsn_7TM"/>
</dbReference>
<feature type="transmembrane region" description="Helical" evidence="5">
    <location>
        <begin position="16"/>
        <end position="35"/>
    </location>
</feature>
<feature type="transmembrane region" description="Helical" evidence="5">
    <location>
        <begin position="166"/>
        <end position="190"/>
    </location>
</feature>
<feature type="transmembrane region" description="Helical" evidence="5">
    <location>
        <begin position="211"/>
        <end position="233"/>
    </location>
</feature>
<sequence length="258" mass="29539">MVGIAEISKYWMTTEIILFNILGNFGNFNLLWLTFRRKELRTKPGYLLAINALFQSVCLLSLFINIAVILSERKISRRDCYPMVTPYTIAISMQAPMALAIATDLFIALLLPIRYRNLPTFLYVAGLCTPGMVYALVVTAFGWAMLNDDMLSLCNVVVGLHPIVSSFWTFSNVVMNFLVLAVYMGFFVVLKFNYNPAAYNEHRRVVRRLTVIVIVFVFSWFLALLGAQIFSMLHFSPDVLPYLQSNMVRRCDYRLCFG</sequence>
<feature type="transmembrane region" description="Helical" evidence="5">
    <location>
        <begin position="47"/>
        <end position="69"/>
    </location>
</feature>
<evidence type="ECO:0000256" key="4">
    <source>
        <dbReference type="ARBA" id="ARBA00023136"/>
    </source>
</evidence>
<reference evidence="9" key="2">
    <citation type="submission" date="2019-09" db="UniProtKB">
        <authorList>
            <consortium name="WormBaseParasite"/>
        </authorList>
    </citation>
    <scope>IDENTIFICATION</scope>
</reference>
<accession>A0A183GEA5</accession>
<evidence type="ECO:0000256" key="1">
    <source>
        <dbReference type="ARBA" id="ARBA00004370"/>
    </source>
</evidence>
<keyword evidence="4 5" id="KW-0472">Membrane</keyword>
<dbReference type="GO" id="GO:0016020">
    <property type="term" value="C:membrane"/>
    <property type="evidence" value="ECO:0007669"/>
    <property type="project" value="UniProtKB-SubCell"/>
</dbReference>
<evidence type="ECO:0000256" key="2">
    <source>
        <dbReference type="ARBA" id="ARBA00022692"/>
    </source>
</evidence>
<feature type="domain" description="G-protein coupled receptors family 1 profile" evidence="6">
    <location>
        <begin position="26"/>
        <end position="221"/>
    </location>
</feature>
<dbReference type="PROSITE" id="PS50262">
    <property type="entry name" value="G_PROTEIN_RECEP_F1_2"/>
    <property type="match status" value="1"/>
</dbReference>
<gene>
    <name evidence="7" type="ORF">HPBE_LOCUS20647</name>
</gene>
<dbReference type="Pfam" id="PF10320">
    <property type="entry name" value="7TM_GPCR_Srsx"/>
    <property type="match status" value="1"/>
</dbReference>
<feature type="transmembrane region" description="Helical" evidence="5">
    <location>
        <begin position="89"/>
        <end position="113"/>
    </location>
</feature>
<evidence type="ECO:0000259" key="6">
    <source>
        <dbReference type="PROSITE" id="PS50262"/>
    </source>
</evidence>
<dbReference type="OrthoDB" id="5873055at2759"/>
<dbReference type="Gene3D" id="1.20.1070.10">
    <property type="entry name" value="Rhodopsin 7-helix transmembrane proteins"/>
    <property type="match status" value="1"/>
</dbReference>
<dbReference type="InterPro" id="IPR000276">
    <property type="entry name" value="GPCR_Rhodpsn"/>
</dbReference>
<dbReference type="PANTHER" id="PTHR23360">
    <property type="entry name" value="G-PROTEIN COUPLED RECEPTORS FAMILY 1 PROFILE DOMAIN-CONTAINING PROTEIN-RELATED"/>
    <property type="match status" value="1"/>
</dbReference>
<comment type="subcellular location">
    <subcellularLocation>
        <location evidence="1">Membrane</location>
    </subcellularLocation>
</comment>
<organism evidence="8 9">
    <name type="scientific">Heligmosomoides polygyrus</name>
    <name type="common">Parasitic roundworm</name>
    <dbReference type="NCBI Taxonomy" id="6339"/>
    <lineage>
        <taxon>Eukaryota</taxon>
        <taxon>Metazoa</taxon>
        <taxon>Ecdysozoa</taxon>
        <taxon>Nematoda</taxon>
        <taxon>Chromadorea</taxon>
        <taxon>Rhabditida</taxon>
        <taxon>Rhabditina</taxon>
        <taxon>Rhabditomorpha</taxon>
        <taxon>Strongyloidea</taxon>
        <taxon>Heligmosomidae</taxon>
        <taxon>Heligmosomoides</taxon>
    </lineage>
</organism>
<dbReference type="InterPro" id="IPR019424">
    <property type="entry name" value="7TM_GPCR_Srsx"/>
</dbReference>
<evidence type="ECO:0000313" key="8">
    <source>
        <dbReference type="Proteomes" id="UP000050761"/>
    </source>
</evidence>
<reference evidence="7 8" key="1">
    <citation type="submission" date="2018-11" db="EMBL/GenBank/DDBJ databases">
        <authorList>
            <consortium name="Pathogen Informatics"/>
        </authorList>
    </citation>
    <scope>NUCLEOTIDE SEQUENCE [LARGE SCALE GENOMIC DNA]</scope>
</reference>
<keyword evidence="2 5" id="KW-0812">Transmembrane</keyword>
<protein>
    <submittedName>
        <fullName evidence="9">G_PROTEIN_RECEP_F1_2 domain-containing protein</fullName>
    </submittedName>
</protein>
<name>A0A183GEA5_HELPZ</name>
<dbReference type="WBParaSite" id="HPBE_0002064801-mRNA-1">
    <property type="protein sequence ID" value="HPBE_0002064801-mRNA-1"/>
    <property type="gene ID" value="HPBE_0002064801"/>
</dbReference>
<evidence type="ECO:0000313" key="7">
    <source>
        <dbReference type="EMBL" id="VDP21166.1"/>
    </source>
</evidence>
<dbReference type="GO" id="GO:0004930">
    <property type="term" value="F:G protein-coupled receptor activity"/>
    <property type="evidence" value="ECO:0007669"/>
    <property type="project" value="InterPro"/>
</dbReference>
<feature type="transmembrane region" description="Helical" evidence="5">
    <location>
        <begin position="120"/>
        <end position="146"/>
    </location>
</feature>
<dbReference type="SMART" id="SM01381">
    <property type="entry name" value="7TM_GPCR_Srsx"/>
    <property type="match status" value="1"/>
</dbReference>
<dbReference type="PANTHER" id="PTHR23360:SF67">
    <property type="entry name" value="G-PROTEIN COUPLED RECEPTORS FAMILY 1 PROFILE DOMAIN-CONTAINING PROTEIN"/>
    <property type="match status" value="1"/>
</dbReference>
<keyword evidence="3 5" id="KW-1133">Transmembrane helix</keyword>
<dbReference type="InterPro" id="IPR047130">
    <property type="entry name" value="7TM_GPCR_Srsx_nematod"/>
</dbReference>
<dbReference type="AlphaFoldDB" id="A0A183GEA5"/>
<evidence type="ECO:0000256" key="5">
    <source>
        <dbReference type="SAM" id="Phobius"/>
    </source>
</evidence>
<proteinExistence type="predicted"/>
<evidence type="ECO:0000256" key="3">
    <source>
        <dbReference type="ARBA" id="ARBA00022989"/>
    </source>
</evidence>
<keyword evidence="8" id="KW-1185">Reference proteome</keyword>
<dbReference type="EMBL" id="UZAH01032333">
    <property type="protein sequence ID" value="VDP21166.1"/>
    <property type="molecule type" value="Genomic_DNA"/>
</dbReference>